<feature type="transmembrane region" description="Helical" evidence="1">
    <location>
        <begin position="271"/>
        <end position="292"/>
    </location>
</feature>
<feature type="domain" description="DUF4349" evidence="2">
    <location>
        <begin position="80"/>
        <end position="291"/>
    </location>
</feature>
<proteinExistence type="predicted"/>
<keyword evidence="1" id="KW-0472">Membrane</keyword>
<dbReference type="EMBL" id="LCBF01000014">
    <property type="protein sequence ID" value="KKS07050.1"/>
    <property type="molecule type" value="Genomic_DNA"/>
</dbReference>
<reference evidence="3 4" key="1">
    <citation type="journal article" date="2015" name="Nature">
        <title>rRNA introns, odd ribosomes, and small enigmatic genomes across a large radiation of phyla.</title>
        <authorList>
            <person name="Brown C.T."/>
            <person name="Hug L.A."/>
            <person name="Thomas B.C."/>
            <person name="Sharon I."/>
            <person name="Castelle C.J."/>
            <person name="Singh A."/>
            <person name="Wilkins M.J."/>
            <person name="Williams K.H."/>
            <person name="Banfield J.F."/>
        </authorList>
    </citation>
    <scope>NUCLEOTIDE SEQUENCE [LARGE SCALE GENOMIC DNA]</scope>
</reference>
<evidence type="ECO:0000313" key="3">
    <source>
        <dbReference type="EMBL" id="KKS07050.1"/>
    </source>
</evidence>
<evidence type="ECO:0000313" key="4">
    <source>
        <dbReference type="Proteomes" id="UP000034544"/>
    </source>
</evidence>
<dbReference type="Proteomes" id="UP000034544">
    <property type="component" value="Unassembled WGS sequence"/>
</dbReference>
<protein>
    <recommendedName>
        <fullName evidence="2">DUF4349 domain-containing protein</fullName>
    </recommendedName>
</protein>
<keyword evidence="1" id="KW-0812">Transmembrane</keyword>
<comment type="caution">
    <text evidence="3">The sequence shown here is derived from an EMBL/GenBank/DDBJ whole genome shotgun (WGS) entry which is preliminary data.</text>
</comment>
<accession>A0A0G0W213</accession>
<dbReference type="AlphaFoldDB" id="A0A0G0W213"/>
<dbReference type="InterPro" id="IPR025645">
    <property type="entry name" value="DUF4349"/>
</dbReference>
<gene>
    <name evidence="3" type="ORF">UU59_C0014G0010</name>
</gene>
<evidence type="ECO:0000259" key="2">
    <source>
        <dbReference type="Pfam" id="PF14257"/>
    </source>
</evidence>
<dbReference type="Pfam" id="PF14257">
    <property type="entry name" value="DUF4349"/>
    <property type="match status" value="1"/>
</dbReference>
<sequence>MINKIVDWIKRNKLLTLLLIGAGWWVLNSIPRTLLGGSTMMGVSESYAVDSYGGAPMMALSNSKYQYAREATPQPDVTNRKVVVNSNFSLLVKDVTGTVEMIKEKTLQMAGYMVNTNINRTEYGETATLQLRVPSEKVEETSKYLRTIAVKVVSENVDGHDVTDQYIDIERRLGDLEAQRARMLAILDKATTVNEMLTVQQALNQIQDQIDSYKGQLQYMDGTTKTSKLTVYVSTDELGLPYTPAQSWRPQVIFKQAVRSMLGTLQDIGSFGIWLAVYLPIILGAVVVFVVIKKIIRKRSKPVQTL</sequence>
<keyword evidence="1" id="KW-1133">Transmembrane helix</keyword>
<name>A0A0G0W213_UNCKA</name>
<organism evidence="3 4">
    <name type="scientific">candidate division WWE3 bacterium GW2011_GWE1_41_27</name>
    <dbReference type="NCBI Taxonomy" id="1619131"/>
    <lineage>
        <taxon>Bacteria</taxon>
        <taxon>Katanobacteria</taxon>
    </lineage>
</organism>
<evidence type="ECO:0000256" key="1">
    <source>
        <dbReference type="SAM" id="Phobius"/>
    </source>
</evidence>